<dbReference type="InterPro" id="IPR024072">
    <property type="entry name" value="DHFR-like_dom_sf"/>
</dbReference>
<dbReference type="EMBL" id="JAFBBK010000001">
    <property type="protein sequence ID" value="MBM7413403.1"/>
    <property type="molecule type" value="Genomic_DNA"/>
</dbReference>
<dbReference type="Pfam" id="PF01872">
    <property type="entry name" value="RibD_C"/>
    <property type="match status" value="1"/>
</dbReference>
<dbReference type="RefSeq" id="WP_204866034.1">
    <property type="nucleotide sequence ID" value="NZ_JAFBBK010000001.1"/>
</dbReference>
<proteinExistence type="predicted"/>
<evidence type="ECO:0000259" key="1">
    <source>
        <dbReference type="Pfam" id="PF01872"/>
    </source>
</evidence>
<organism evidence="2 3">
    <name type="scientific">Rhodococcoides corynebacterioides</name>
    <dbReference type="NCBI Taxonomy" id="53972"/>
    <lineage>
        <taxon>Bacteria</taxon>
        <taxon>Bacillati</taxon>
        <taxon>Actinomycetota</taxon>
        <taxon>Actinomycetes</taxon>
        <taxon>Mycobacteriales</taxon>
        <taxon>Nocardiaceae</taxon>
        <taxon>Rhodococcoides</taxon>
    </lineage>
</organism>
<protein>
    <submittedName>
        <fullName evidence="2">Dihydrofolate reductase</fullName>
    </submittedName>
</protein>
<dbReference type="SUPFAM" id="SSF53597">
    <property type="entry name" value="Dihydrofolate reductase-like"/>
    <property type="match status" value="1"/>
</dbReference>
<accession>A0ABS2KNL8</accession>
<name>A0ABS2KNL8_9NOCA</name>
<gene>
    <name evidence="2" type="ORF">JOE42_000136</name>
</gene>
<dbReference type="Proteomes" id="UP000703038">
    <property type="component" value="Unassembled WGS sequence"/>
</dbReference>
<keyword evidence="3" id="KW-1185">Reference proteome</keyword>
<evidence type="ECO:0000313" key="3">
    <source>
        <dbReference type="Proteomes" id="UP000703038"/>
    </source>
</evidence>
<sequence length="194" mass="21131">MGRLVVSVLTSLDGYFEGPDSDLGSLPFEDAFNDHNLTLLRDATAVVYGSTWFENNWRSWSSVAADPSSTTRDREIAHLVTTLDSVVVSDSWTVDPDAPWAATSRVVSRSDAPDVVRQLKERDDGDLVMFGSATTWNPFLPLGLVDELVVLIGAGLVGEGTKVYTGDAVALSLTSARVIPDSQLVELRYRPDDR</sequence>
<dbReference type="InterPro" id="IPR002734">
    <property type="entry name" value="RibDG_C"/>
</dbReference>
<dbReference type="Gene3D" id="3.40.430.10">
    <property type="entry name" value="Dihydrofolate Reductase, subunit A"/>
    <property type="match status" value="1"/>
</dbReference>
<feature type="domain" description="Bacterial bifunctional deaminase-reductase C-terminal" evidence="1">
    <location>
        <begin position="4"/>
        <end position="176"/>
    </location>
</feature>
<evidence type="ECO:0000313" key="2">
    <source>
        <dbReference type="EMBL" id="MBM7413403.1"/>
    </source>
</evidence>
<reference evidence="2 3" key="1">
    <citation type="submission" date="2021-01" db="EMBL/GenBank/DDBJ databases">
        <title>Genomics of switchgrass bacterial isolates.</title>
        <authorList>
            <person name="Shade A."/>
        </authorList>
    </citation>
    <scope>NUCLEOTIDE SEQUENCE [LARGE SCALE GENOMIC DNA]</scope>
    <source>
        <strain evidence="2 3">PvP111</strain>
    </source>
</reference>
<comment type="caution">
    <text evidence="2">The sequence shown here is derived from an EMBL/GenBank/DDBJ whole genome shotgun (WGS) entry which is preliminary data.</text>
</comment>